<protein>
    <submittedName>
        <fullName evidence="1">Uncharacterized protein</fullName>
    </submittedName>
</protein>
<keyword evidence="2" id="KW-1185">Reference proteome</keyword>
<sequence length="149" mass="16288">MIAAAKNMAGHEDQALNLIRQVRPKVCLNRLIVGLADDPLEASGTLLRGMVGMKIKGDPKSAVVGIAFVVFELQIQRATMQSPVVRVGHAGTNKPSIPIDCETDFEFSEHPPLKRYCPVRDLFQGYRPRLVPADGCVQRAGLNPKGCWP</sequence>
<organism evidence="1 2">
    <name type="scientific">Azospirillum oryzae</name>
    <dbReference type="NCBI Taxonomy" id="286727"/>
    <lineage>
        <taxon>Bacteria</taxon>
        <taxon>Pseudomonadati</taxon>
        <taxon>Pseudomonadota</taxon>
        <taxon>Alphaproteobacteria</taxon>
        <taxon>Rhodospirillales</taxon>
        <taxon>Azospirillaceae</taxon>
        <taxon>Azospirillum</taxon>
    </lineage>
</organism>
<dbReference type="AlphaFoldDB" id="A0A6N1AKC4"/>
<accession>A0A6N1AKC4</accession>
<reference evidence="1 2" key="1">
    <citation type="submission" date="2020-06" db="EMBL/GenBank/DDBJ databases">
        <title>Complete genome of Azosprillum oryzae KACC14407.</title>
        <authorList>
            <person name="Kim M."/>
            <person name="Park Y.-J."/>
            <person name="Shin J.-H."/>
        </authorList>
    </citation>
    <scope>NUCLEOTIDE SEQUENCE [LARGE SCALE GENOMIC DNA]</scope>
    <source>
        <strain evidence="1 2">KACC 14407</strain>
    </source>
</reference>
<name>A0A6N1AKC4_9PROT</name>
<dbReference type="Proteomes" id="UP000509702">
    <property type="component" value="Chromosome"/>
</dbReference>
<dbReference type="EMBL" id="CP054619">
    <property type="protein sequence ID" value="QKS51789.1"/>
    <property type="molecule type" value="Genomic_DNA"/>
</dbReference>
<evidence type="ECO:0000313" key="2">
    <source>
        <dbReference type="Proteomes" id="UP000509702"/>
    </source>
</evidence>
<dbReference type="KEGG" id="aoz:HUE56_15165"/>
<evidence type="ECO:0000313" key="1">
    <source>
        <dbReference type="EMBL" id="QKS51789.1"/>
    </source>
</evidence>
<proteinExistence type="predicted"/>
<dbReference type="RefSeq" id="WP_149198373.1">
    <property type="nucleotide sequence ID" value="NZ_BSOV01000044.1"/>
</dbReference>
<gene>
    <name evidence="1" type="ORF">HUE56_15165</name>
</gene>